<comment type="caution">
    <text evidence="1">The sequence shown here is derived from an EMBL/GenBank/DDBJ whole genome shotgun (WGS) entry which is preliminary data.</text>
</comment>
<sequence>MSNSVPTVQVASSHQGVCRLKLPVEYRGGSPISYVQSSVRVAVISQLTTPRHMASMYMYIHAAFTVSIRMCS</sequence>
<name>A0A2C6L0H8_9APIC</name>
<evidence type="ECO:0000313" key="1">
    <source>
        <dbReference type="EMBL" id="PHJ21544.1"/>
    </source>
</evidence>
<evidence type="ECO:0000313" key="2">
    <source>
        <dbReference type="Proteomes" id="UP000221165"/>
    </source>
</evidence>
<dbReference type="AlphaFoldDB" id="A0A2C6L0H8"/>
<dbReference type="Proteomes" id="UP000221165">
    <property type="component" value="Unassembled WGS sequence"/>
</dbReference>
<protein>
    <submittedName>
        <fullName evidence="1">Uncharacterized protein</fullName>
    </submittedName>
</protein>
<keyword evidence="2" id="KW-1185">Reference proteome</keyword>
<dbReference type="RefSeq" id="XP_067923226.1">
    <property type="nucleotide sequence ID" value="XM_068064799.1"/>
</dbReference>
<reference evidence="1 2" key="1">
    <citation type="journal article" date="2017" name="Int. J. Parasitol.">
        <title>The genome of the protozoan parasite Cystoisospora suis and a reverse vaccinology approach to identify vaccine candidates.</title>
        <authorList>
            <person name="Palmieri N."/>
            <person name="Shrestha A."/>
            <person name="Ruttkowski B."/>
            <person name="Beck T."/>
            <person name="Vogl C."/>
            <person name="Tomley F."/>
            <person name="Blake D.P."/>
            <person name="Joachim A."/>
        </authorList>
    </citation>
    <scope>NUCLEOTIDE SEQUENCE [LARGE SCALE GENOMIC DNA]</scope>
    <source>
        <strain evidence="1 2">Wien I</strain>
    </source>
</reference>
<dbReference type="VEuPathDB" id="ToxoDB:CSUI_004611"/>
<organism evidence="1 2">
    <name type="scientific">Cystoisospora suis</name>
    <dbReference type="NCBI Taxonomy" id="483139"/>
    <lineage>
        <taxon>Eukaryota</taxon>
        <taxon>Sar</taxon>
        <taxon>Alveolata</taxon>
        <taxon>Apicomplexa</taxon>
        <taxon>Conoidasida</taxon>
        <taxon>Coccidia</taxon>
        <taxon>Eucoccidiorida</taxon>
        <taxon>Eimeriorina</taxon>
        <taxon>Sarcocystidae</taxon>
        <taxon>Cystoisospora</taxon>
    </lineage>
</organism>
<dbReference type="GeneID" id="94428010"/>
<gene>
    <name evidence="1" type="ORF">CSUI_004611</name>
</gene>
<accession>A0A2C6L0H8</accession>
<dbReference type="EMBL" id="MIGC01002166">
    <property type="protein sequence ID" value="PHJ21544.1"/>
    <property type="molecule type" value="Genomic_DNA"/>
</dbReference>
<proteinExistence type="predicted"/>